<evidence type="ECO:0000256" key="6">
    <source>
        <dbReference type="ARBA" id="ARBA00023125"/>
    </source>
</evidence>
<keyword evidence="4 9" id="KW-0347">Helicase</keyword>
<dbReference type="CDD" id="cd18809">
    <property type="entry name" value="SF1_C_RecD"/>
    <property type="match status" value="1"/>
</dbReference>
<evidence type="ECO:0000256" key="3">
    <source>
        <dbReference type="ARBA" id="ARBA00022801"/>
    </source>
</evidence>
<dbReference type="InterPro" id="IPR010285">
    <property type="entry name" value="DNA_helicase_pif1-like_DEAD"/>
</dbReference>
<dbReference type="Gene3D" id="3.40.50.300">
    <property type="entry name" value="P-loop containing nucleotide triphosphate hydrolases"/>
    <property type="match status" value="2"/>
</dbReference>
<feature type="domain" description="Reverse transcriptase zinc-binding" evidence="11">
    <location>
        <begin position="133"/>
        <end position="206"/>
    </location>
</feature>
<dbReference type="GO" id="GO:0000723">
    <property type="term" value="P:telomere maintenance"/>
    <property type="evidence" value="ECO:0007669"/>
    <property type="project" value="InterPro"/>
</dbReference>
<dbReference type="InterPro" id="IPR027417">
    <property type="entry name" value="P-loop_NTPase"/>
</dbReference>
<dbReference type="EMBL" id="LT554016">
    <property type="protein sequence ID" value="SAM02760.1"/>
    <property type="molecule type" value="Genomic_DNA"/>
</dbReference>
<keyword evidence="2 9" id="KW-0227">DNA damage</keyword>
<accession>A0A163KZB8</accession>
<dbReference type="GO" id="GO:0043139">
    <property type="term" value="F:5'-3' DNA helicase activity"/>
    <property type="evidence" value="ECO:0007669"/>
    <property type="project" value="UniProtKB-EC"/>
</dbReference>
<organism evidence="13">
    <name type="scientific">Absidia glauca</name>
    <name type="common">Pin mould</name>
    <dbReference type="NCBI Taxonomy" id="4829"/>
    <lineage>
        <taxon>Eukaryota</taxon>
        <taxon>Fungi</taxon>
        <taxon>Fungi incertae sedis</taxon>
        <taxon>Mucoromycota</taxon>
        <taxon>Mucoromycotina</taxon>
        <taxon>Mucoromycetes</taxon>
        <taxon>Mucorales</taxon>
        <taxon>Cunninghamellaceae</taxon>
        <taxon>Absidia</taxon>
    </lineage>
</organism>
<feature type="domain" description="DNA helicase Pif1-like 2B" evidence="12">
    <location>
        <begin position="712"/>
        <end position="746"/>
    </location>
</feature>
<dbReference type="Pfam" id="PF13966">
    <property type="entry name" value="zf-RVT"/>
    <property type="match status" value="1"/>
</dbReference>
<evidence type="ECO:0000259" key="12">
    <source>
        <dbReference type="Pfam" id="PF21530"/>
    </source>
</evidence>
<evidence type="ECO:0000256" key="5">
    <source>
        <dbReference type="ARBA" id="ARBA00022840"/>
    </source>
</evidence>
<dbReference type="Pfam" id="PF21530">
    <property type="entry name" value="Pif1_2B_dom"/>
    <property type="match status" value="1"/>
</dbReference>
<evidence type="ECO:0000256" key="1">
    <source>
        <dbReference type="ARBA" id="ARBA00022741"/>
    </source>
</evidence>
<evidence type="ECO:0000256" key="8">
    <source>
        <dbReference type="ARBA" id="ARBA00023235"/>
    </source>
</evidence>
<dbReference type="Pfam" id="PF05970">
    <property type="entry name" value="PIF1"/>
    <property type="match status" value="1"/>
</dbReference>
<protein>
    <recommendedName>
        <fullName evidence="9">ATP-dependent DNA helicase</fullName>
        <ecNumber evidence="9">5.6.2.3</ecNumber>
    </recommendedName>
</protein>
<dbReference type="InterPro" id="IPR026960">
    <property type="entry name" value="RVT-Znf"/>
</dbReference>
<dbReference type="InParanoid" id="A0A163KZB8"/>
<dbReference type="PANTHER" id="PTHR47642">
    <property type="entry name" value="ATP-DEPENDENT DNA HELICASE"/>
    <property type="match status" value="1"/>
</dbReference>
<dbReference type="GO" id="GO:0005524">
    <property type="term" value="F:ATP binding"/>
    <property type="evidence" value="ECO:0007669"/>
    <property type="project" value="UniProtKB-KW"/>
</dbReference>
<evidence type="ECO:0000256" key="7">
    <source>
        <dbReference type="ARBA" id="ARBA00023204"/>
    </source>
</evidence>
<sequence length="868" mass="98120">MDTTLSTADNIDKKLTIQALYEPPGSQLFFVPKTPPSNPRSHLHKIDLDLSDTYTQWHPVIEQLIDTRFQPTGNGRLLIHKMLLHWTIPTETTTAPPIPIFTASPKTLRMYWQKNVRSRPEVKPHYAAPRYIAMSPDQWSVFWSLTIPHRVRNLWWRLLLHKLPTRLRLVKFKIPQVTTPTCAICQETPEDDHHMVIGCPLKEDLWHRALAQQPVPSVTHALNAQSPDSDYISHFRGRQYGIIEAVYDIFGWHKEGSSKEVIMLNTNMPDNQRFTIKRKAHMDPSRPDDLTYDTHLDKYLKRPTSAEELTLVQFFTNFRQLYNAHSRDVHFSTDGTRWAKRRSPCLWRTRFLVPSSGEPFYYQRILLNVPFRSTDQVFNLQINGTYKGCHDALVRDSVLPPLENMTTEQEVLARYTVSTEEGRGLNANDQDLATPGLASRTIQSRITSFTPSQYRSYTNTLETIDQHCPVLIHGGAGTGKSFLLSTIDMHYTSIGYIVIKLAFTGVAAHNINGSTIHRFFGLDNVEGLPNHIRLDKFLKDNPRVIFLIDEISMVSGELLNKISNALCLAKRSSTAFGGLPTIFFGDLAQLLPFSSDGSPVSLPMSSTIFSSLSVQHVYHPCRQTDVQFFKVLSMIRQNKLDNSLVIDAPSSRIATTRQSHPDSTVLIAYKVGAEEFNAEKLALVPGDVVVYRSIDERGGMGSTADEALTNTALPKALHLKIGARVMMLHNYDVEGGWVNGTLCTVLSMETDTIIVCKVDHPDSIFPVTGITRTVPMSSYSRCQFPLTLGWALTIHKVQGLTLDKVSLYLSSFFAPGLLYVALTRVRRLEDLTFILSDVIDISNIKVPYNEDCLKWITQFENHIASISS</sequence>
<reference evidence="13" key="1">
    <citation type="submission" date="2016-04" db="EMBL/GenBank/DDBJ databases">
        <authorList>
            <person name="Evans L.H."/>
            <person name="Alamgir A."/>
            <person name="Owens N."/>
            <person name="Weber N.D."/>
            <person name="Virtaneva K."/>
            <person name="Barbian K."/>
            <person name="Babar A."/>
            <person name="Rosenke K."/>
        </authorList>
    </citation>
    <scope>NUCLEOTIDE SEQUENCE [LARGE SCALE GENOMIC DNA]</scope>
    <source>
        <strain evidence="13">CBS 101.48</strain>
    </source>
</reference>
<proteinExistence type="inferred from homology"/>
<keyword evidence="14" id="KW-1185">Reference proteome</keyword>
<evidence type="ECO:0000259" key="10">
    <source>
        <dbReference type="Pfam" id="PF05970"/>
    </source>
</evidence>
<comment type="similarity">
    <text evidence="9">Belongs to the helicase family.</text>
</comment>
<keyword evidence="8" id="KW-0413">Isomerase</keyword>
<dbReference type="InterPro" id="IPR051055">
    <property type="entry name" value="PIF1_helicase"/>
</dbReference>
<dbReference type="AlphaFoldDB" id="A0A163KZB8"/>
<dbReference type="SUPFAM" id="SSF52540">
    <property type="entry name" value="P-loop containing nucleoside triphosphate hydrolases"/>
    <property type="match status" value="2"/>
</dbReference>
<keyword evidence="1 9" id="KW-0547">Nucleotide-binding</keyword>
<name>A0A163KZB8_ABSGL</name>
<dbReference type="EC" id="5.6.2.3" evidence="9"/>
<comment type="cofactor">
    <cofactor evidence="9">
        <name>Mg(2+)</name>
        <dbReference type="ChEBI" id="CHEBI:18420"/>
    </cofactor>
</comment>
<keyword evidence="3 9" id="KW-0378">Hydrolase</keyword>
<dbReference type="OMA" id="HEICNSS"/>
<dbReference type="Proteomes" id="UP000078561">
    <property type="component" value="Unassembled WGS sequence"/>
</dbReference>
<comment type="catalytic activity">
    <reaction evidence="9">
        <text>ATP + H2O = ADP + phosphate + H(+)</text>
        <dbReference type="Rhea" id="RHEA:13065"/>
        <dbReference type="ChEBI" id="CHEBI:15377"/>
        <dbReference type="ChEBI" id="CHEBI:15378"/>
        <dbReference type="ChEBI" id="CHEBI:30616"/>
        <dbReference type="ChEBI" id="CHEBI:43474"/>
        <dbReference type="ChEBI" id="CHEBI:456216"/>
        <dbReference type="EC" id="5.6.2.3"/>
    </reaction>
</comment>
<evidence type="ECO:0000313" key="13">
    <source>
        <dbReference type="EMBL" id="SAM02760.1"/>
    </source>
</evidence>
<dbReference type="GO" id="GO:0006281">
    <property type="term" value="P:DNA repair"/>
    <property type="evidence" value="ECO:0007669"/>
    <property type="project" value="UniProtKB-KW"/>
</dbReference>
<evidence type="ECO:0000256" key="2">
    <source>
        <dbReference type="ARBA" id="ARBA00022763"/>
    </source>
</evidence>
<dbReference type="InterPro" id="IPR049163">
    <property type="entry name" value="Pif1-like_2B_dom"/>
</dbReference>
<keyword evidence="6" id="KW-0238">DNA-binding</keyword>
<keyword evidence="5 9" id="KW-0067">ATP-binding</keyword>
<dbReference type="PANTHER" id="PTHR47642:SF5">
    <property type="entry name" value="ATP-DEPENDENT DNA HELICASE"/>
    <property type="match status" value="1"/>
</dbReference>
<dbReference type="OrthoDB" id="2281104at2759"/>
<dbReference type="STRING" id="4829.A0A163KZB8"/>
<evidence type="ECO:0000313" key="14">
    <source>
        <dbReference type="Proteomes" id="UP000078561"/>
    </source>
</evidence>
<keyword evidence="7 9" id="KW-0234">DNA repair</keyword>
<evidence type="ECO:0000256" key="9">
    <source>
        <dbReference type="RuleBase" id="RU363044"/>
    </source>
</evidence>
<dbReference type="GO" id="GO:0006310">
    <property type="term" value="P:DNA recombination"/>
    <property type="evidence" value="ECO:0007669"/>
    <property type="project" value="UniProtKB-KW"/>
</dbReference>
<keyword evidence="9" id="KW-0233">DNA recombination</keyword>
<evidence type="ECO:0000256" key="4">
    <source>
        <dbReference type="ARBA" id="ARBA00022806"/>
    </source>
</evidence>
<gene>
    <name evidence="13" type="primary">ABSGL_08576.1 scaffold 10421</name>
</gene>
<dbReference type="GO" id="GO:0016887">
    <property type="term" value="F:ATP hydrolysis activity"/>
    <property type="evidence" value="ECO:0007669"/>
    <property type="project" value="RHEA"/>
</dbReference>
<evidence type="ECO:0000259" key="11">
    <source>
        <dbReference type="Pfam" id="PF13966"/>
    </source>
</evidence>
<feature type="domain" description="DNA helicase Pif1-like DEAD-box helicase" evidence="10">
    <location>
        <begin position="470"/>
        <end position="612"/>
    </location>
</feature>